<dbReference type="GO" id="GO:0005829">
    <property type="term" value="C:cytosol"/>
    <property type="evidence" value="ECO:0007669"/>
    <property type="project" value="TreeGrafter"/>
</dbReference>
<dbReference type="GO" id="GO:0008782">
    <property type="term" value="F:adenosylhomocysteine nucleosidase activity"/>
    <property type="evidence" value="ECO:0007669"/>
    <property type="project" value="TreeGrafter"/>
</dbReference>
<evidence type="ECO:0000313" key="2">
    <source>
        <dbReference type="EMBL" id="MBT1706717.1"/>
    </source>
</evidence>
<organism evidence="2 3">
    <name type="scientific">Dawidia cretensis</name>
    <dbReference type="NCBI Taxonomy" id="2782350"/>
    <lineage>
        <taxon>Bacteria</taxon>
        <taxon>Pseudomonadati</taxon>
        <taxon>Bacteroidota</taxon>
        <taxon>Cytophagia</taxon>
        <taxon>Cytophagales</taxon>
        <taxon>Chryseotaleaceae</taxon>
        <taxon>Dawidia</taxon>
    </lineage>
</organism>
<dbReference type="Pfam" id="PF01048">
    <property type="entry name" value="PNP_UDP_1"/>
    <property type="match status" value="1"/>
</dbReference>
<proteinExistence type="predicted"/>
<feature type="domain" description="Nucleoside phosphorylase" evidence="1">
    <location>
        <begin position="32"/>
        <end position="183"/>
    </location>
</feature>
<evidence type="ECO:0000259" key="1">
    <source>
        <dbReference type="Pfam" id="PF01048"/>
    </source>
</evidence>
<accession>A0AAP2DV52</accession>
<name>A0AAP2DV52_9BACT</name>
<dbReference type="PANTHER" id="PTHR46832">
    <property type="entry name" value="5'-METHYLTHIOADENOSINE/S-ADENOSYLHOMOCYSTEINE NUCLEOSIDASE"/>
    <property type="match status" value="1"/>
</dbReference>
<dbReference type="GO" id="GO:0008930">
    <property type="term" value="F:methylthioadenosine nucleosidase activity"/>
    <property type="evidence" value="ECO:0007669"/>
    <property type="project" value="TreeGrafter"/>
</dbReference>
<protein>
    <recommendedName>
        <fullName evidence="1">Nucleoside phosphorylase domain-containing protein</fullName>
    </recommendedName>
</protein>
<reference evidence="2 3" key="1">
    <citation type="submission" date="2021-05" db="EMBL/GenBank/DDBJ databases">
        <title>A Polyphasic approach of four new species of the genus Ohtaekwangia: Ohtaekwangia histidinii sp. nov., Ohtaekwangia cretensis sp. nov., Ohtaekwangia indiensis sp. nov., Ohtaekwangia reichenbachii sp. nov. from diverse environment.</title>
        <authorList>
            <person name="Octaviana S."/>
        </authorList>
    </citation>
    <scope>NUCLEOTIDE SEQUENCE [LARGE SCALE GENOMIC DNA]</scope>
    <source>
        <strain evidence="2 3">PWU5</strain>
    </source>
</reference>
<dbReference type="InterPro" id="IPR000845">
    <property type="entry name" value="Nucleoside_phosphorylase_d"/>
</dbReference>
<dbReference type="Proteomes" id="UP001319080">
    <property type="component" value="Unassembled WGS sequence"/>
</dbReference>
<evidence type="ECO:0000313" key="3">
    <source>
        <dbReference type="Proteomes" id="UP001319080"/>
    </source>
</evidence>
<dbReference type="EMBL" id="JAHESE010000001">
    <property type="protein sequence ID" value="MBT1706717.1"/>
    <property type="molecule type" value="Genomic_DNA"/>
</dbReference>
<dbReference type="AlphaFoldDB" id="A0AAP2DV52"/>
<dbReference type="RefSeq" id="WP_254082309.1">
    <property type="nucleotide sequence ID" value="NZ_JAHESE010000001.1"/>
</dbReference>
<sequence>MYDLLTHTPLFAFAIQEEATHEFTEFEPLFVGVGKLNAAFSLMRQIAVRRPSIIINLGSAGSQLHARGTVVCCTQFIQRDMDVTALGFEKYTTPFTDQPAVLHYGLTAPGLPEGICGSGDSFEVDHAATAYDVIDMEAYALAWVAMKEQIPFLCLKYISDGADGQAAMDWQTSVRSASSALKTAIHKLRQPQ</sequence>
<keyword evidence="3" id="KW-1185">Reference proteome</keyword>
<dbReference type="Gene3D" id="3.40.50.1580">
    <property type="entry name" value="Nucleoside phosphorylase domain"/>
    <property type="match status" value="1"/>
</dbReference>
<gene>
    <name evidence="2" type="ORF">KK062_00710</name>
</gene>
<dbReference type="SUPFAM" id="SSF53167">
    <property type="entry name" value="Purine and uridine phosphorylases"/>
    <property type="match status" value="1"/>
</dbReference>
<dbReference type="InterPro" id="IPR035994">
    <property type="entry name" value="Nucleoside_phosphorylase_sf"/>
</dbReference>
<dbReference type="GO" id="GO:0009116">
    <property type="term" value="P:nucleoside metabolic process"/>
    <property type="evidence" value="ECO:0007669"/>
    <property type="project" value="InterPro"/>
</dbReference>
<dbReference type="PANTHER" id="PTHR46832:SF1">
    <property type="entry name" value="5'-METHYLTHIOADENOSINE_S-ADENOSYLHOMOCYSTEINE NUCLEOSIDASE"/>
    <property type="match status" value="1"/>
</dbReference>
<comment type="caution">
    <text evidence="2">The sequence shown here is derived from an EMBL/GenBank/DDBJ whole genome shotgun (WGS) entry which is preliminary data.</text>
</comment>
<dbReference type="GO" id="GO:0019284">
    <property type="term" value="P:L-methionine salvage from S-adenosylmethionine"/>
    <property type="evidence" value="ECO:0007669"/>
    <property type="project" value="TreeGrafter"/>
</dbReference>